<dbReference type="PANTHER" id="PTHR10110">
    <property type="entry name" value="SODIUM/HYDROGEN EXCHANGER"/>
    <property type="match status" value="1"/>
</dbReference>
<feature type="transmembrane region" description="Helical" evidence="10">
    <location>
        <begin position="312"/>
        <end position="337"/>
    </location>
</feature>
<feature type="transmembrane region" description="Helical" evidence="10">
    <location>
        <begin position="32"/>
        <end position="62"/>
    </location>
</feature>
<keyword evidence="7" id="KW-0406">Ion transport</keyword>
<dbReference type="GO" id="GO:0015386">
    <property type="term" value="F:potassium:proton antiporter activity"/>
    <property type="evidence" value="ECO:0007669"/>
    <property type="project" value="TreeGrafter"/>
</dbReference>
<dbReference type="GO" id="GO:0015385">
    <property type="term" value="F:sodium:proton antiporter activity"/>
    <property type="evidence" value="ECO:0007669"/>
    <property type="project" value="InterPro"/>
</dbReference>
<dbReference type="GO" id="GO:0005886">
    <property type="term" value="C:plasma membrane"/>
    <property type="evidence" value="ECO:0007669"/>
    <property type="project" value="UniProtKB-SubCell"/>
</dbReference>
<evidence type="ECO:0000256" key="5">
    <source>
        <dbReference type="ARBA" id="ARBA00022989"/>
    </source>
</evidence>
<dbReference type="Gene3D" id="6.10.140.1330">
    <property type="match status" value="1"/>
</dbReference>
<feature type="transmembrane region" description="Helical" evidence="10">
    <location>
        <begin position="229"/>
        <end position="252"/>
    </location>
</feature>
<evidence type="ECO:0000313" key="13">
    <source>
        <dbReference type="Proteomes" id="UP000483765"/>
    </source>
</evidence>
<feature type="transmembrane region" description="Helical" evidence="10">
    <location>
        <begin position="184"/>
        <end position="209"/>
    </location>
</feature>
<evidence type="ECO:0000259" key="11">
    <source>
        <dbReference type="Pfam" id="PF00999"/>
    </source>
</evidence>
<feature type="transmembrane region" description="Helical" evidence="10">
    <location>
        <begin position="273"/>
        <end position="292"/>
    </location>
</feature>
<dbReference type="RefSeq" id="WP_160864410.1">
    <property type="nucleotide sequence ID" value="NZ_WNXH01000014.1"/>
</dbReference>
<dbReference type="GO" id="GO:0051453">
    <property type="term" value="P:regulation of intracellular pH"/>
    <property type="evidence" value="ECO:0007669"/>
    <property type="project" value="TreeGrafter"/>
</dbReference>
<keyword evidence="2" id="KW-0813">Transport</keyword>
<evidence type="ECO:0000256" key="2">
    <source>
        <dbReference type="ARBA" id="ARBA00022448"/>
    </source>
</evidence>
<evidence type="ECO:0000256" key="3">
    <source>
        <dbReference type="ARBA" id="ARBA00022475"/>
    </source>
</evidence>
<keyword evidence="6" id="KW-0915">Sodium</keyword>
<keyword evidence="5 10" id="KW-1133">Transmembrane helix</keyword>
<protein>
    <submittedName>
        <fullName evidence="12">Sodium:proton antiporter</fullName>
    </submittedName>
</protein>
<name>A0A6L8MYH7_STRSU</name>
<feature type="transmembrane region" description="Helical" evidence="10">
    <location>
        <begin position="378"/>
        <end position="402"/>
    </location>
</feature>
<evidence type="ECO:0000256" key="9">
    <source>
        <dbReference type="ARBA" id="ARBA00023201"/>
    </source>
</evidence>
<evidence type="ECO:0000256" key="6">
    <source>
        <dbReference type="ARBA" id="ARBA00023053"/>
    </source>
</evidence>
<evidence type="ECO:0000313" key="12">
    <source>
        <dbReference type="EMBL" id="MYN70251.1"/>
    </source>
</evidence>
<feature type="transmembrane region" description="Helical" evidence="10">
    <location>
        <begin position="113"/>
        <end position="134"/>
    </location>
</feature>
<dbReference type="AlphaFoldDB" id="A0A6L8MYH7"/>
<organism evidence="12 13">
    <name type="scientific">Streptococcus suis</name>
    <dbReference type="NCBI Taxonomy" id="1307"/>
    <lineage>
        <taxon>Bacteria</taxon>
        <taxon>Bacillati</taxon>
        <taxon>Bacillota</taxon>
        <taxon>Bacilli</taxon>
        <taxon>Lactobacillales</taxon>
        <taxon>Streptococcaceae</taxon>
        <taxon>Streptococcus</taxon>
    </lineage>
</organism>
<reference evidence="12 13" key="1">
    <citation type="submission" date="2019-11" db="EMBL/GenBank/DDBJ databases">
        <title>Divergent Streptococcus suis from cattle.</title>
        <authorList>
            <person name="Williamson C."/>
        </authorList>
    </citation>
    <scope>NUCLEOTIDE SEQUENCE [LARGE SCALE GENOMIC DNA]</scope>
    <source>
        <strain evidence="12 13">10-36905</strain>
    </source>
</reference>
<evidence type="ECO:0000256" key="4">
    <source>
        <dbReference type="ARBA" id="ARBA00022692"/>
    </source>
</evidence>
<sequence>MTSFVQVIIFLILLVISNTIYRLNPKVPLPFIQILLGVGAGLLFGVGNLTLDASLFLALVIAPLNFREGQQSNVDDLMENWKVIAFLIFPLVFLTALGIGSLAGYLLPVEVPLSASFALGAALAPTDAVAFLVLSNRFAFPKRLETILTLEGLLNDASGLVAFEFAVLALTTGNFSLINASGQFVWALVGGMLAGLFLAFGHRGLVSLLEKLDAADIPGVLLLELSLPLVAYFVATSIGGSGIIAVVIAGLFQSKQLKKMTLFDARVNRVNQIVWDTLNFSLNGLVFLVFGYEFTRIIQPALRNPLISNGHLLGIVILLTISLFLLRFIGLLCLNAYRKAKSSKSVYSVHELGILTFSGMKGSVSIATILLLPEFDSLIYSLILFAVGMVTLLSFLVGLFVLPRFAKQKSESPILEGSVRISILQMVINELELDFEDAANPNGIYIVIGQYYRRIEHLHRQLMSVDMRKEVASLRLKLIEIEQKGLETAFAKEHLSLSSYRLYQNYLRTLEQDINRDLVPTFKYLWLISRRVINKWYHEWISIGTSLQKRNQDATAQKNEYDPALSELFLANTAEIIQFLEKNQSRCSAEYIQQLKEFCLYQAQLIHAGIKVEDVIGRMKPESLDDLLRGYYLERKVVAEYERYGHLSQMAAKQMRRNINQLESYALTEFDSF</sequence>
<feature type="transmembrane region" description="Helical" evidence="10">
    <location>
        <begin position="83"/>
        <end position="107"/>
    </location>
</feature>
<comment type="caution">
    <text evidence="12">The sequence shown here is derived from an EMBL/GenBank/DDBJ whole genome shotgun (WGS) entry which is preliminary data.</text>
</comment>
<keyword evidence="8 10" id="KW-0472">Membrane</keyword>
<keyword evidence="3" id="KW-1003">Cell membrane</keyword>
<feature type="transmembrane region" description="Helical" evidence="10">
    <location>
        <begin position="349"/>
        <end position="372"/>
    </location>
</feature>
<dbReference type="Pfam" id="PF00999">
    <property type="entry name" value="Na_H_Exchanger"/>
    <property type="match status" value="1"/>
</dbReference>
<comment type="subcellular location">
    <subcellularLocation>
        <location evidence="1">Cell membrane</location>
        <topology evidence="1">Multi-pass membrane protein</topology>
    </subcellularLocation>
</comment>
<dbReference type="InterPro" id="IPR006153">
    <property type="entry name" value="Cation/H_exchanger_TM"/>
</dbReference>
<gene>
    <name evidence="12" type="ORF">GLP18_08505</name>
</gene>
<evidence type="ECO:0000256" key="1">
    <source>
        <dbReference type="ARBA" id="ARBA00004651"/>
    </source>
</evidence>
<evidence type="ECO:0000256" key="8">
    <source>
        <dbReference type="ARBA" id="ARBA00023136"/>
    </source>
</evidence>
<keyword evidence="4 10" id="KW-0812">Transmembrane</keyword>
<dbReference type="EMBL" id="WNXH01000014">
    <property type="protein sequence ID" value="MYN70251.1"/>
    <property type="molecule type" value="Genomic_DNA"/>
</dbReference>
<dbReference type="Proteomes" id="UP000483765">
    <property type="component" value="Unassembled WGS sequence"/>
</dbReference>
<evidence type="ECO:0000256" key="10">
    <source>
        <dbReference type="SAM" id="Phobius"/>
    </source>
</evidence>
<feature type="domain" description="Cation/H+ exchanger transmembrane" evidence="11">
    <location>
        <begin position="12"/>
        <end position="401"/>
    </location>
</feature>
<keyword evidence="9" id="KW-0739">Sodium transport</keyword>
<evidence type="ECO:0000256" key="7">
    <source>
        <dbReference type="ARBA" id="ARBA00023065"/>
    </source>
</evidence>
<proteinExistence type="predicted"/>
<accession>A0A6L8MYH7</accession>
<dbReference type="GO" id="GO:0098719">
    <property type="term" value="P:sodium ion import across plasma membrane"/>
    <property type="evidence" value="ECO:0007669"/>
    <property type="project" value="TreeGrafter"/>
</dbReference>
<dbReference type="PANTHER" id="PTHR10110:SF86">
    <property type="entry name" value="SODIUM_HYDROGEN EXCHANGER 7"/>
    <property type="match status" value="1"/>
</dbReference>
<dbReference type="InterPro" id="IPR018422">
    <property type="entry name" value="Cation/H_exchanger_CPA1"/>
</dbReference>